<evidence type="ECO:0000313" key="3">
    <source>
        <dbReference type="Proteomes" id="UP000631300"/>
    </source>
</evidence>
<dbReference type="Proteomes" id="UP000631300">
    <property type="component" value="Unassembled WGS sequence"/>
</dbReference>
<dbReference type="InterPro" id="IPR022562">
    <property type="entry name" value="DUF3466"/>
</dbReference>
<gene>
    <name evidence="2" type="ORF">GCM10007391_23260</name>
</gene>
<keyword evidence="3" id="KW-1185">Reference proteome</keyword>
<evidence type="ECO:0000256" key="1">
    <source>
        <dbReference type="SAM" id="SignalP"/>
    </source>
</evidence>
<protein>
    <recommendedName>
        <fullName evidence="4">DUF3466 family protein</fullName>
    </recommendedName>
</protein>
<keyword evidence="1" id="KW-0732">Signal</keyword>
<dbReference type="InterPro" id="IPR020008">
    <property type="entry name" value="GlyGly_CTERM"/>
</dbReference>
<evidence type="ECO:0000313" key="2">
    <source>
        <dbReference type="EMBL" id="GGW88549.1"/>
    </source>
</evidence>
<dbReference type="Pfam" id="PF11949">
    <property type="entry name" value="DUF3466"/>
    <property type="match status" value="1"/>
</dbReference>
<dbReference type="AlphaFoldDB" id="A0A918JLR7"/>
<organism evidence="2 3">
    <name type="scientific">Alteromonas halophila</name>
    <dbReference type="NCBI Taxonomy" id="516698"/>
    <lineage>
        <taxon>Bacteria</taxon>
        <taxon>Pseudomonadati</taxon>
        <taxon>Pseudomonadota</taxon>
        <taxon>Gammaproteobacteria</taxon>
        <taxon>Alteromonadales</taxon>
        <taxon>Alteromonadaceae</taxon>
        <taxon>Alteromonas/Salinimonas group</taxon>
        <taxon>Alteromonas</taxon>
    </lineage>
</organism>
<proteinExistence type="predicted"/>
<reference evidence="2" key="1">
    <citation type="journal article" date="2014" name="Int. J. Syst. Evol. Microbiol.">
        <title>Complete genome sequence of Corynebacterium casei LMG S-19264T (=DSM 44701T), isolated from a smear-ripened cheese.</title>
        <authorList>
            <consortium name="US DOE Joint Genome Institute (JGI-PGF)"/>
            <person name="Walter F."/>
            <person name="Albersmeier A."/>
            <person name="Kalinowski J."/>
            <person name="Ruckert C."/>
        </authorList>
    </citation>
    <scope>NUCLEOTIDE SEQUENCE</scope>
    <source>
        <strain evidence="2">KCTC 22164</strain>
    </source>
</reference>
<feature type="signal peptide" evidence="1">
    <location>
        <begin position="1"/>
        <end position="22"/>
    </location>
</feature>
<accession>A0A918JLR7</accession>
<sequence>MKRTQLAAAIILASGFCTEALGATYSVTPLPLRDIAQNNFARSIDNSGRMLSTVQSEFNPPFDLEQLKDDTSFFSGSYPLENEDDAREGIFSDADYQTLYEFLLDTRGRPLGQQLAIYRTYSADTVDARLVPGLDEVTDKFDDYTQSVNSIARDSLYGDYIVGSSDGITIEDPYEDEDGNIVNYTYNTMTTQAFVEVNGQSKRLPPDNELLGGIGQAYAVNDNLQVAGYSTVSFQQSVRDLIDDCEDPDERADLPEAYCKSQIYNNRNRFLFDSIINATIWQLDASGDVISTETFPLIFTPEDDDDLHYFSYAYAINNNGIAVGESLTGESVIVTRPESGQLREDGRVATVYRDGQTIELLPREENLQSAAFGINDNNWVTGYVLRAISSTARQQLFVYNLDTNEARYPEGFFAGSGVDANAINNNNIVVGKADVESSNEAVREAHAFMYNIDNETFTDLNDLIACDSPYSLVEAVDINDSNEIIANARFEGVSRYITGNPILDSDGTEITEDIIIAVKLTPEPNGEIEQCDADGDGDVDEDDPNYERQGAAISAWWLLLLGLVGFRRRH</sequence>
<reference evidence="2" key="2">
    <citation type="submission" date="2020-09" db="EMBL/GenBank/DDBJ databases">
        <authorList>
            <person name="Sun Q."/>
            <person name="Kim S."/>
        </authorList>
    </citation>
    <scope>NUCLEOTIDE SEQUENCE</scope>
    <source>
        <strain evidence="2">KCTC 22164</strain>
    </source>
</reference>
<dbReference type="RefSeq" id="WP_189406629.1">
    <property type="nucleotide sequence ID" value="NZ_BMXP01000005.1"/>
</dbReference>
<comment type="caution">
    <text evidence="2">The sequence shown here is derived from an EMBL/GenBank/DDBJ whole genome shotgun (WGS) entry which is preliminary data.</text>
</comment>
<name>A0A918JLR7_9ALTE</name>
<dbReference type="NCBIfam" id="TIGR03501">
    <property type="entry name" value="GlyGly_CTERM"/>
    <property type="match status" value="1"/>
</dbReference>
<dbReference type="EMBL" id="BMXP01000005">
    <property type="protein sequence ID" value="GGW88549.1"/>
    <property type="molecule type" value="Genomic_DNA"/>
</dbReference>
<feature type="chain" id="PRO_5037104804" description="DUF3466 family protein" evidence="1">
    <location>
        <begin position="23"/>
        <end position="570"/>
    </location>
</feature>
<evidence type="ECO:0008006" key="4">
    <source>
        <dbReference type="Google" id="ProtNLM"/>
    </source>
</evidence>